<dbReference type="KEGG" id="vbo:CKY39_10990"/>
<evidence type="ECO:0000313" key="1">
    <source>
        <dbReference type="EMBL" id="ATA53679.1"/>
    </source>
</evidence>
<dbReference type="InterPro" id="IPR011008">
    <property type="entry name" value="Dimeric_a/b-barrel"/>
</dbReference>
<dbReference type="EMBL" id="JAUSRR010000009">
    <property type="protein sequence ID" value="MDP9925959.1"/>
    <property type="molecule type" value="Genomic_DNA"/>
</dbReference>
<evidence type="ECO:0000313" key="2">
    <source>
        <dbReference type="EMBL" id="MDP9925959.1"/>
    </source>
</evidence>
<dbReference type="RefSeq" id="WP_095744461.1">
    <property type="nucleotide sequence ID" value="NZ_CP023284.1"/>
</dbReference>
<name>A0A250DI90_9BURK</name>
<evidence type="ECO:0008006" key="4">
    <source>
        <dbReference type="Google" id="ProtNLM"/>
    </source>
</evidence>
<dbReference type="EMBL" id="CP023284">
    <property type="protein sequence ID" value="ATA53679.1"/>
    <property type="molecule type" value="Genomic_DNA"/>
</dbReference>
<reference evidence="2" key="2">
    <citation type="submission" date="2023-07" db="EMBL/GenBank/DDBJ databases">
        <title>Sorghum-associated microbial communities from plants grown in Nebraska, USA.</title>
        <authorList>
            <person name="Schachtman D."/>
        </authorList>
    </citation>
    <scope>NUCLEOTIDE SEQUENCE</scope>
    <source>
        <strain evidence="2">DS2795</strain>
    </source>
</reference>
<organism evidence="1 3">
    <name type="scientific">Variovorax boronicumulans</name>
    <dbReference type="NCBI Taxonomy" id="436515"/>
    <lineage>
        <taxon>Bacteria</taxon>
        <taxon>Pseudomonadati</taxon>
        <taxon>Pseudomonadota</taxon>
        <taxon>Betaproteobacteria</taxon>
        <taxon>Burkholderiales</taxon>
        <taxon>Comamonadaceae</taxon>
        <taxon>Variovorax</taxon>
    </lineage>
</organism>
<reference evidence="1 3" key="1">
    <citation type="submission" date="2017-09" db="EMBL/GenBank/DDBJ databases">
        <title>The diverse metabolic capabilities of V. boronicumulans make it an excellent choice for continued studies on novel biodegradation.</title>
        <authorList>
            <person name="Sun S."/>
        </authorList>
    </citation>
    <scope>NUCLEOTIDE SEQUENCE [LARGE SCALE GENOMIC DNA]</scope>
    <source>
        <strain evidence="1 3">J1</strain>
    </source>
</reference>
<sequence length="105" mass="11928">MSVATIARIWRGRVTPDRAEAYERYLLAEGIPPLRKTALAVQLFREDRATETEFVTTSYWPDVAAMSAFTGGDPNGVHHLPRDAEFLIELPERVEVLRIVVDTWT</sequence>
<proteinExistence type="predicted"/>
<accession>A0A250DI90</accession>
<gene>
    <name evidence="1" type="ORF">CKY39_10990</name>
    <name evidence="2" type="ORF">J2W25_005006</name>
</gene>
<dbReference type="Proteomes" id="UP000217154">
    <property type="component" value="Chromosome"/>
</dbReference>
<protein>
    <recommendedName>
        <fullName evidence="4">Antibiotic biosynthesis monooxygenase</fullName>
    </recommendedName>
</protein>
<dbReference type="AlphaFoldDB" id="A0A250DI90"/>
<evidence type="ECO:0000313" key="3">
    <source>
        <dbReference type="Proteomes" id="UP000217154"/>
    </source>
</evidence>
<dbReference type="Proteomes" id="UP001244295">
    <property type="component" value="Unassembled WGS sequence"/>
</dbReference>
<dbReference type="SUPFAM" id="SSF54909">
    <property type="entry name" value="Dimeric alpha+beta barrel"/>
    <property type="match status" value="1"/>
</dbReference>